<evidence type="ECO:0000313" key="5">
    <source>
        <dbReference type="EMBL" id="KAK8942818.1"/>
    </source>
</evidence>
<dbReference type="Gene3D" id="3.10.10.10">
    <property type="entry name" value="HIV Type 1 Reverse Transcriptase, subunit A, domain 1"/>
    <property type="match status" value="1"/>
</dbReference>
<feature type="compositionally biased region" description="Gly residues" evidence="2">
    <location>
        <begin position="1"/>
        <end position="13"/>
    </location>
</feature>
<organism evidence="5 6">
    <name type="scientific">Platanthera zijinensis</name>
    <dbReference type="NCBI Taxonomy" id="2320716"/>
    <lineage>
        <taxon>Eukaryota</taxon>
        <taxon>Viridiplantae</taxon>
        <taxon>Streptophyta</taxon>
        <taxon>Embryophyta</taxon>
        <taxon>Tracheophyta</taxon>
        <taxon>Spermatophyta</taxon>
        <taxon>Magnoliopsida</taxon>
        <taxon>Liliopsida</taxon>
        <taxon>Asparagales</taxon>
        <taxon>Orchidaceae</taxon>
        <taxon>Orchidoideae</taxon>
        <taxon>Orchideae</taxon>
        <taxon>Orchidinae</taxon>
        <taxon>Platanthera</taxon>
    </lineage>
</organism>
<dbReference type="Pfam" id="PF00078">
    <property type="entry name" value="RVT_1"/>
    <property type="match status" value="1"/>
</dbReference>
<dbReference type="GO" id="GO:0015074">
    <property type="term" value="P:DNA integration"/>
    <property type="evidence" value="ECO:0007669"/>
    <property type="project" value="InterPro"/>
</dbReference>
<evidence type="ECO:0000259" key="4">
    <source>
        <dbReference type="PROSITE" id="PS50994"/>
    </source>
</evidence>
<dbReference type="PROSITE" id="PS50994">
    <property type="entry name" value="INTEGRASE"/>
    <property type="match status" value="1"/>
</dbReference>
<dbReference type="InterPro" id="IPR005162">
    <property type="entry name" value="Retrotrans_gag_dom"/>
</dbReference>
<dbReference type="PANTHER" id="PTHR48475:SF2">
    <property type="entry name" value="RIBONUCLEASE H"/>
    <property type="match status" value="1"/>
</dbReference>
<dbReference type="Gene3D" id="3.30.420.10">
    <property type="entry name" value="Ribonuclease H-like superfamily/Ribonuclease H"/>
    <property type="match status" value="2"/>
</dbReference>
<dbReference type="PROSITE" id="PS50879">
    <property type="entry name" value="RNASE_H_1"/>
    <property type="match status" value="1"/>
</dbReference>
<dbReference type="InterPro" id="IPR002156">
    <property type="entry name" value="RNaseH_domain"/>
</dbReference>
<feature type="region of interest" description="Disordered" evidence="2">
    <location>
        <begin position="328"/>
        <end position="440"/>
    </location>
</feature>
<dbReference type="CDD" id="cd00303">
    <property type="entry name" value="retropepsin_like"/>
    <property type="match status" value="1"/>
</dbReference>
<sequence>MAGGEGEGSGAGGSPTRVDEATRKMFEDFRREVMQTINLAFSARNEWETPQVPVEVVPLLGENAPGQRPGKEVPVEAGERDVAARELFPGQRLGKELPADLGEKEATVRELFPGQGLADRSSQPRSRDVPSRQAGGETPFSELIVSAPVPEGFREPDMTYYTGKDDPVQHVQWFEDVVSIRQMSDAFKCRLFAITLKEKARDWFHQLPASSIYSFEDLRRGFLLRFSTSKKRKKEAECLFAVRQGPEETLGRYVDRFQEEVLLVQEVPGYALMLAFTLGLRPGFFSMELKRVPPLSFEELMERAAKEIDFERANPAFARKLARLAEDDVKEPVAGRQREQREQREPREDRRREEPRGQGQQHGGAREPNNRLGWRPQEGRPQGQGGLQIRDNFREPRRLEQGGWRQGPRGHFPPPQEAMEVGRGRGRRLRGAGRRGGGEGRGGRVALPYYDFHQEEGHATATCPEFLEIRGARVAGRQDPPVRIVEVQREEVEDRCEDRVDVGTRGGIRVIHGGVGIEATRKGSLQTMFRRGVASTSQAPPPEEKITFSSADMPDYEDPFCDALVIQTAVENYTVSRILVDNGSSVNVIFKKAFDEMRVEGKRVLASDGPLFGFSGERKEVEGGVGLHVRLGGVSRNCRFVIVDAPSSYNAIFGRPLISAFRCVPSSYHQCLKFNNGGVQVRIRGDPKMARQCYVTAVNTVSWMEGAEELEREMAEQEGVEEGGMSLGEAMEVAEEMTEAEELREISPEEARGVVDEEEQRQEESLEEAMEVDEVGGEELEFEREEARVSWERSGLEPAEEVVEMEVLTRAGEAQRIRISGGLSLEDQERMRACIQGNVDIFAWSAADMPGIDADVACHRLNLDSRARPIRQKMRAIATKLEAPIREEVQKLLDAGFISEIQYPGWISNVVMVKKGGGKWRMCIDFSLLNKSCPKDCYPLPRIDALVDSAVGFSLMSFLDAFSGYHQIRMHPPDVKDVSFITREGCFSYKMMPFGLKNAGATYQRMMDRIFRDQRGRNLEVYVDDLMVKSKCVVSHLRDLEETFATLRKFKMRLNPLKCVFGASRGKFLGHLLTPAGVEPNPDKVKAILDLESPRNAKEVQRLTGKLVGLSRFLSRSGDRCSSFFKVLRGNQAFEWTAECEEAFQGLKRQLSQAPLLQSPKEGEDLALYLGVGGEAVSSVLVREEGKKQLPVHYVSRILKKAELRYPILEKLAYALVISARKLRPYFQAHSIRVITDHPLRKVLEGVEHSGRLAKWSIELSEFDISFVPRLSIKAQAVADFLADYVTEAEAEEPKPQEAWKMVVDGASGRHSLGGGVVLVSPQGVTIEQAVTFHFPVTNNQAEYEAVIAGLRLAKELEIQDVEAFTDSMVVASQIRGEFEAREPTLARYLSKVRAIIGGFRSFSIRHVPREESAAADRLAKFGPRGGGTLTELFRPAIEEGELMEVNRRSSWMDPLVTFLTTGELSEEVKDAKSFRHKAAHYLMLEGSLHRKMLSGLLARCVTEEEVPRILEEVHSGECGSHSGGRTLEARVIRQRYFWRTIRRDTAEFARRCRKCQVHAPLQLLPAQRLRSITAPWPFAIWGMDLVGPFPPASGQRRFLLVMIDYFSKWLEIKPLAKVTSQVIRNFVWGEIICRHGLPQAIVTDNGPQFASEEFISFCTQLGIDLRFASVHHPRSNGQVEAANKVIVNLLKKKVENLKGNWVEQLPSVLWALRTTPNTATGETPFKLSHGCEAVLPVEFEVRSPRVTAAGGGSEAWRLENEEGLRLSLDMVEELRDVAAIRQEEIKRRMARYFDKHIRVKQFTEGDLVLKKVDAAGRSSAVGKLNPSWEGPYIVEKVLVNGGYYLQDAEGRTLSHTWNGDDLKRFYPHSNDTPSLARPQADPLRRLPPSWQVRRLACGG</sequence>
<feature type="compositionally biased region" description="Basic and acidic residues" evidence="2">
    <location>
        <begin position="391"/>
        <end position="400"/>
    </location>
</feature>
<dbReference type="Pfam" id="PF13456">
    <property type="entry name" value="RVT_3"/>
    <property type="match status" value="1"/>
</dbReference>
<dbReference type="InterPro" id="IPR043128">
    <property type="entry name" value="Rev_trsase/Diguanyl_cyclase"/>
</dbReference>
<feature type="domain" description="Integrase catalytic" evidence="4">
    <location>
        <begin position="1572"/>
        <end position="1733"/>
    </location>
</feature>
<feature type="compositionally biased region" description="Basic residues" evidence="2">
    <location>
        <begin position="424"/>
        <end position="433"/>
    </location>
</feature>
<dbReference type="CDD" id="cd01647">
    <property type="entry name" value="RT_LTR"/>
    <property type="match status" value="1"/>
</dbReference>
<evidence type="ECO:0000256" key="2">
    <source>
        <dbReference type="SAM" id="MobiDB-lite"/>
    </source>
</evidence>
<dbReference type="InterPro" id="IPR041588">
    <property type="entry name" value="Integrase_H2C2"/>
</dbReference>
<dbReference type="Gene3D" id="2.40.70.10">
    <property type="entry name" value="Acid Proteases"/>
    <property type="match status" value="1"/>
</dbReference>
<dbReference type="InterPro" id="IPR000477">
    <property type="entry name" value="RT_dom"/>
</dbReference>
<protein>
    <submittedName>
        <fullName evidence="5">Uncharacterized protein</fullName>
    </submittedName>
</protein>
<dbReference type="EMBL" id="JBBWWQ010000007">
    <property type="protein sequence ID" value="KAK8942818.1"/>
    <property type="molecule type" value="Genomic_DNA"/>
</dbReference>
<dbReference type="InterPro" id="IPR021109">
    <property type="entry name" value="Peptidase_aspartic_dom_sf"/>
</dbReference>
<dbReference type="PANTHER" id="PTHR48475">
    <property type="entry name" value="RIBONUCLEASE H"/>
    <property type="match status" value="1"/>
</dbReference>
<keyword evidence="1" id="KW-0233">DNA recombination</keyword>
<dbReference type="InterPro" id="IPR041577">
    <property type="entry name" value="RT_RNaseH_2"/>
</dbReference>
<evidence type="ECO:0000259" key="3">
    <source>
        <dbReference type="PROSITE" id="PS50879"/>
    </source>
</evidence>
<dbReference type="InterPro" id="IPR012337">
    <property type="entry name" value="RNaseH-like_sf"/>
</dbReference>
<dbReference type="Pfam" id="PF03732">
    <property type="entry name" value="Retrotrans_gag"/>
    <property type="match status" value="1"/>
</dbReference>
<feature type="region of interest" description="Disordered" evidence="2">
    <location>
        <begin position="111"/>
        <end position="139"/>
    </location>
</feature>
<evidence type="ECO:0000313" key="6">
    <source>
        <dbReference type="Proteomes" id="UP001418222"/>
    </source>
</evidence>
<dbReference type="SUPFAM" id="SSF53098">
    <property type="entry name" value="Ribonuclease H-like"/>
    <property type="match status" value="2"/>
</dbReference>
<dbReference type="Proteomes" id="UP001418222">
    <property type="component" value="Unassembled WGS sequence"/>
</dbReference>
<feature type="compositionally biased region" description="Acidic residues" evidence="2">
    <location>
        <begin position="764"/>
        <end position="784"/>
    </location>
</feature>
<evidence type="ECO:0000256" key="1">
    <source>
        <dbReference type="ARBA" id="ARBA00023172"/>
    </source>
</evidence>
<comment type="caution">
    <text evidence="5">The sequence shown here is derived from an EMBL/GenBank/DDBJ whole genome shotgun (WGS) entry which is preliminary data.</text>
</comment>
<reference evidence="5 6" key="1">
    <citation type="journal article" date="2022" name="Nat. Plants">
        <title>Genomes of leafy and leafless Platanthera orchids illuminate the evolution of mycoheterotrophy.</title>
        <authorList>
            <person name="Li M.H."/>
            <person name="Liu K.W."/>
            <person name="Li Z."/>
            <person name="Lu H.C."/>
            <person name="Ye Q.L."/>
            <person name="Zhang D."/>
            <person name="Wang J.Y."/>
            <person name="Li Y.F."/>
            <person name="Zhong Z.M."/>
            <person name="Liu X."/>
            <person name="Yu X."/>
            <person name="Liu D.K."/>
            <person name="Tu X.D."/>
            <person name="Liu B."/>
            <person name="Hao Y."/>
            <person name="Liao X.Y."/>
            <person name="Jiang Y.T."/>
            <person name="Sun W.H."/>
            <person name="Chen J."/>
            <person name="Chen Y.Q."/>
            <person name="Ai Y."/>
            <person name="Zhai J.W."/>
            <person name="Wu S.S."/>
            <person name="Zhou Z."/>
            <person name="Hsiao Y.Y."/>
            <person name="Wu W.L."/>
            <person name="Chen Y.Y."/>
            <person name="Lin Y.F."/>
            <person name="Hsu J.L."/>
            <person name="Li C.Y."/>
            <person name="Wang Z.W."/>
            <person name="Zhao X."/>
            <person name="Zhong W.Y."/>
            <person name="Ma X.K."/>
            <person name="Ma L."/>
            <person name="Huang J."/>
            <person name="Chen G.Z."/>
            <person name="Huang M.Z."/>
            <person name="Huang L."/>
            <person name="Peng D.H."/>
            <person name="Luo Y.B."/>
            <person name="Zou S.Q."/>
            <person name="Chen S.P."/>
            <person name="Lan S."/>
            <person name="Tsai W.C."/>
            <person name="Van de Peer Y."/>
            <person name="Liu Z.J."/>
        </authorList>
    </citation>
    <scope>NUCLEOTIDE SEQUENCE [LARGE SCALE GENOMIC DNA]</scope>
    <source>
        <strain evidence="5">Lor287</strain>
    </source>
</reference>
<dbReference type="Pfam" id="PF00665">
    <property type="entry name" value="rve"/>
    <property type="match status" value="1"/>
</dbReference>
<accession>A0AAP0BLV1</accession>
<dbReference type="CDD" id="cd09279">
    <property type="entry name" value="RNase_HI_like"/>
    <property type="match status" value="1"/>
</dbReference>
<dbReference type="Gene3D" id="1.10.340.70">
    <property type="match status" value="1"/>
</dbReference>
<gene>
    <name evidence="5" type="ORF">KSP39_PZI009365</name>
</gene>
<dbReference type="SUPFAM" id="SSF56672">
    <property type="entry name" value="DNA/RNA polymerases"/>
    <property type="match status" value="1"/>
</dbReference>
<dbReference type="InterPro" id="IPR036397">
    <property type="entry name" value="RNaseH_sf"/>
</dbReference>
<dbReference type="Gene3D" id="3.30.70.270">
    <property type="match status" value="2"/>
</dbReference>
<dbReference type="GO" id="GO:0003676">
    <property type="term" value="F:nucleic acid binding"/>
    <property type="evidence" value="ECO:0007669"/>
    <property type="project" value="InterPro"/>
</dbReference>
<feature type="region of interest" description="Disordered" evidence="2">
    <location>
        <begin position="1"/>
        <end position="21"/>
    </location>
</feature>
<feature type="compositionally biased region" description="Basic and acidic residues" evidence="2">
    <location>
        <begin position="328"/>
        <end position="356"/>
    </location>
</feature>
<dbReference type="Pfam" id="PF17919">
    <property type="entry name" value="RT_RNaseH_2"/>
    <property type="match status" value="1"/>
</dbReference>
<keyword evidence="6" id="KW-1185">Reference proteome</keyword>
<dbReference type="InterPro" id="IPR043502">
    <property type="entry name" value="DNA/RNA_pol_sf"/>
</dbReference>
<dbReference type="InterPro" id="IPR001584">
    <property type="entry name" value="Integrase_cat-core"/>
</dbReference>
<feature type="region of interest" description="Disordered" evidence="2">
    <location>
        <begin position="764"/>
        <end position="786"/>
    </location>
</feature>
<feature type="domain" description="RNase H type-1" evidence="3">
    <location>
        <begin position="1296"/>
        <end position="1425"/>
    </location>
</feature>
<dbReference type="Pfam" id="PF17921">
    <property type="entry name" value="Integrase_H2C2"/>
    <property type="match status" value="1"/>
</dbReference>
<dbReference type="GO" id="GO:0004523">
    <property type="term" value="F:RNA-DNA hybrid ribonuclease activity"/>
    <property type="evidence" value="ECO:0007669"/>
    <property type="project" value="InterPro"/>
</dbReference>
<dbReference type="GO" id="GO:0006310">
    <property type="term" value="P:DNA recombination"/>
    <property type="evidence" value="ECO:0007669"/>
    <property type="project" value="UniProtKB-KW"/>
</dbReference>
<name>A0AAP0BLV1_9ASPA</name>
<proteinExistence type="predicted"/>